<organism evidence="2 3">
    <name type="scientific">Patagioenas fasciata monilis</name>
    <dbReference type="NCBI Taxonomy" id="372326"/>
    <lineage>
        <taxon>Eukaryota</taxon>
        <taxon>Metazoa</taxon>
        <taxon>Chordata</taxon>
        <taxon>Craniata</taxon>
        <taxon>Vertebrata</taxon>
        <taxon>Euteleostomi</taxon>
        <taxon>Archelosauria</taxon>
        <taxon>Archosauria</taxon>
        <taxon>Dinosauria</taxon>
        <taxon>Saurischia</taxon>
        <taxon>Theropoda</taxon>
        <taxon>Coelurosauria</taxon>
        <taxon>Aves</taxon>
        <taxon>Neognathae</taxon>
        <taxon>Neoaves</taxon>
        <taxon>Columbimorphae</taxon>
        <taxon>Columbiformes</taxon>
        <taxon>Columbidae</taxon>
        <taxon>Patagioenas</taxon>
    </lineage>
</organism>
<evidence type="ECO:0000313" key="3">
    <source>
        <dbReference type="Proteomes" id="UP000190648"/>
    </source>
</evidence>
<feature type="region of interest" description="Disordered" evidence="1">
    <location>
        <begin position="1"/>
        <end position="31"/>
    </location>
</feature>
<name>A0A1V4JH77_PATFA</name>
<accession>A0A1V4JH77</accession>
<comment type="caution">
    <text evidence="2">The sequence shown here is derived from an EMBL/GenBank/DDBJ whole genome shotgun (WGS) entry which is preliminary data.</text>
</comment>
<evidence type="ECO:0000256" key="1">
    <source>
        <dbReference type="SAM" id="MobiDB-lite"/>
    </source>
</evidence>
<dbReference type="EMBL" id="LSYS01007412">
    <property type="protein sequence ID" value="OPJ71549.1"/>
    <property type="molecule type" value="Genomic_DNA"/>
</dbReference>
<sequence>MANEKQHAQELTKGPEVTQWTRERPLNAGHSLSPLGALSPVLQGSFQIRWIAPTRTQPGSTPLRLSGYSVLYGLTDFDTLVSTGNLIRKRSFEEKDCQLPVM</sequence>
<protein>
    <submittedName>
        <fullName evidence="2">Uncharacterized protein</fullName>
    </submittedName>
</protein>
<reference evidence="2 3" key="1">
    <citation type="submission" date="2016-02" db="EMBL/GenBank/DDBJ databases">
        <title>Band-tailed pigeon sequencing and assembly.</title>
        <authorList>
            <person name="Soares A.E."/>
            <person name="Novak B.J."/>
            <person name="Rice E.S."/>
            <person name="O'Connell B."/>
            <person name="Chang D."/>
            <person name="Weber S."/>
            <person name="Shapiro B."/>
        </authorList>
    </citation>
    <scope>NUCLEOTIDE SEQUENCE [LARGE SCALE GENOMIC DNA]</scope>
    <source>
        <strain evidence="2">BTP2013</strain>
        <tissue evidence="2">Blood</tissue>
    </source>
</reference>
<evidence type="ECO:0000313" key="2">
    <source>
        <dbReference type="EMBL" id="OPJ71549.1"/>
    </source>
</evidence>
<feature type="compositionally biased region" description="Basic and acidic residues" evidence="1">
    <location>
        <begin position="1"/>
        <end position="10"/>
    </location>
</feature>
<gene>
    <name evidence="2" type="ORF">AV530_015374</name>
</gene>
<proteinExistence type="predicted"/>
<keyword evidence="3" id="KW-1185">Reference proteome</keyword>
<dbReference type="Proteomes" id="UP000190648">
    <property type="component" value="Unassembled WGS sequence"/>
</dbReference>
<dbReference type="AlphaFoldDB" id="A0A1V4JH77"/>